<dbReference type="EC" id="5.6.2.3" evidence="1"/>
<keyword evidence="1" id="KW-0227">DNA damage</keyword>
<dbReference type="GO" id="GO:0016887">
    <property type="term" value="F:ATP hydrolysis activity"/>
    <property type="evidence" value="ECO:0007669"/>
    <property type="project" value="RHEA"/>
</dbReference>
<dbReference type="OrthoDB" id="6145593at2759"/>
<keyword evidence="1" id="KW-0547">Nucleotide-binding</keyword>
<comment type="cofactor">
    <cofactor evidence="1">
        <name>Mg(2+)</name>
        <dbReference type="ChEBI" id="CHEBI:18420"/>
    </cofactor>
</comment>
<dbReference type="GO" id="GO:0006281">
    <property type="term" value="P:DNA repair"/>
    <property type="evidence" value="ECO:0007669"/>
    <property type="project" value="UniProtKB-KW"/>
</dbReference>
<dbReference type="PANTHER" id="PTHR10492:SF102">
    <property type="entry name" value="ATP-DEPENDENT DNA HELICASE"/>
    <property type="match status" value="1"/>
</dbReference>
<keyword evidence="1" id="KW-0378">Hydrolase</keyword>
<dbReference type="InterPro" id="IPR027417">
    <property type="entry name" value="P-loop_NTPase"/>
</dbReference>
<dbReference type="Gene3D" id="3.40.50.300">
    <property type="entry name" value="P-loop containing nucleotide triphosphate hydrolases"/>
    <property type="match status" value="1"/>
</dbReference>
<dbReference type="GO" id="GO:0000723">
    <property type="term" value="P:telomere maintenance"/>
    <property type="evidence" value="ECO:0007669"/>
    <property type="project" value="InterPro"/>
</dbReference>
<comment type="catalytic activity">
    <reaction evidence="1">
        <text>ATP + H2O = ADP + phosphate + H(+)</text>
        <dbReference type="Rhea" id="RHEA:13065"/>
        <dbReference type="ChEBI" id="CHEBI:15377"/>
        <dbReference type="ChEBI" id="CHEBI:15378"/>
        <dbReference type="ChEBI" id="CHEBI:30616"/>
        <dbReference type="ChEBI" id="CHEBI:43474"/>
        <dbReference type="ChEBI" id="CHEBI:456216"/>
        <dbReference type="EC" id="5.6.2.3"/>
    </reaction>
</comment>
<gene>
    <name evidence="4" type="ORF">OCBIM_22027204mg</name>
</gene>
<dbReference type="Pfam" id="PF21530">
    <property type="entry name" value="Pif1_2B_dom"/>
    <property type="match status" value="1"/>
</dbReference>
<feature type="domain" description="DNA helicase Pif1-like DEAD-box helicase" evidence="2">
    <location>
        <begin position="292"/>
        <end position="464"/>
    </location>
</feature>
<keyword evidence="1" id="KW-0347">Helicase</keyword>
<dbReference type="EMBL" id="KQ420217">
    <property type="protein sequence ID" value="KOF80940.1"/>
    <property type="molecule type" value="Genomic_DNA"/>
</dbReference>
<sequence>VIDADKRSGNDHSGRYNLPNCNEIAIVLGGELHNPRSIVLSCRDLTVKRINETHTLQYPLIFETQSRYDGYPLYRRRKPEDGGFTAHVSPYEVDNRLTVSYCLVLSKAFDAHINVELCNSVKSIRHVCKYISKGSDTAVFGLQPDGVRDEITQYQQLAVHLRNGQRVYFTTSTATRLIEQPKDIALTAFFKLCQYRHDLSEDVHYQAQLHHTCLPAEDDFIYNFALLDIENKTFSLGGNTLLTYGVPQPLRRRTPSIPTELIRETSYDTEVLNQYLQQNEPKLLPEQRWAYSTILDHMHRKDVAVAVASSCIAATLLPGGRTSHTTFKLPFDLTRSEVPSCNTTKTSGKGLLLRSCQLIVWDECTMAHKRSLEALNTTLQDMRDCPATMDSITLFLSCDFRQTLPVIPKGTRADVVRACLKFSVLWKNVTTLSLKTNIRAQLRGDQMASDFACDILSIGNGIVPLDENGELSLTHLCIPVSNSDELEAHVFQNLQRNYLHMNSISERVILAPKNSSVIALNAKLLHSLPGRLHAVNYPLEFLNSLDPPGLPPHTLEVKFGVPVMLLRNLDPRKLCNGTRLVIKKAMKYVLEVTILSGCGKGEDVFIPRIPLIPSGADILFAFHRLQFQLRLFCNVTGADTIGGRVAF</sequence>
<dbReference type="Pfam" id="PF05970">
    <property type="entry name" value="PIF1"/>
    <property type="match status" value="1"/>
</dbReference>
<accession>A0A0L8GWE5</accession>
<organism evidence="4">
    <name type="scientific">Octopus bimaculoides</name>
    <name type="common">California two-spotted octopus</name>
    <dbReference type="NCBI Taxonomy" id="37653"/>
    <lineage>
        <taxon>Eukaryota</taxon>
        <taxon>Metazoa</taxon>
        <taxon>Spiralia</taxon>
        <taxon>Lophotrochozoa</taxon>
        <taxon>Mollusca</taxon>
        <taxon>Cephalopoda</taxon>
        <taxon>Coleoidea</taxon>
        <taxon>Octopodiformes</taxon>
        <taxon>Octopoda</taxon>
        <taxon>Incirrata</taxon>
        <taxon>Octopodidae</taxon>
        <taxon>Octopus</taxon>
    </lineage>
</organism>
<proteinExistence type="inferred from homology"/>
<dbReference type="GO" id="GO:0043139">
    <property type="term" value="F:5'-3' DNA helicase activity"/>
    <property type="evidence" value="ECO:0007669"/>
    <property type="project" value="UniProtKB-EC"/>
</dbReference>
<feature type="domain" description="DNA helicase Pif1-like 2B" evidence="3">
    <location>
        <begin position="540"/>
        <end position="582"/>
    </location>
</feature>
<evidence type="ECO:0000256" key="1">
    <source>
        <dbReference type="RuleBase" id="RU363044"/>
    </source>
</evidence>
<dbReference type="AlphaFoldDB" id="A0A0L8GWE5"/>
<keyword evidence="1" id="KW-0233">DNA recombination</keyword>
<keyword evidence="1" id="KW-0234">DNA repair</keyword>
<comment type="similarity">
    <text evidence="1">Belongs to the helicase family.</text>
</comment>
<evidence type="ECO:0000259" key="3">
    <source>
        <dbReference type="Pfam" id="PF21530"/>
    </source>
</evidence>
<name>A0A0L8GWE5_OCTBM</name>
<dbReference type="GO" id="GO:0006310">
    <property type="term" value="P:DNA recombination"/>
    <property type="evidence" value="ECO:0007669"/>
    <property type="project" value="UniProtKB-KW"/>
</dbReference>
<dbReference type="SUPFAM" id="SSF52540">
    <property type="entry name" value="P-loop containing nucleoside triphosphate hydrolases"/>
    <property type="match status" value="1"/>
</dbReference>
<feature type="non-terminal residue" evidence="4">
    <location>
        <position position="1"/>
    </location>
</feature>
<evidence type="ECO:0000313" key="4">
    <source>
        <dbReference type="EMBL" id="KOF80940.1"/>
    </source>
</evidence>
<dbReference type="InterPro" id="IPR049163">
    <property type="entry name" value="Pif1-like_2B_dom"/>
</dbReference>
<keyword evidence="1" id="KW-0067">ATP-binding</keyword>
<dbReference type="GO" id="GO:0005524">
    <property type="term" value="F:ATP binding"/>
    <property type="evidence" value="ECO:0007669"/>
    <property type="project" value="UniProtKB-KW"/>
</dbReference>
<evidence type="ECO:0000259" key="2">
    <source>
        <dbReference type="Pfam" id="PF05970"/>
    </source>
</evidence>
<reference evidence="4" key="1">
    <citation type="submission" date="2015-07" db="EMBL/GenBank/DDBJ databases">
        <title>MeaNS - Measles Nucleotide Surveillance Program.</title>
        <authorList>
            <person name="Tran T."/>
            <person name="Druce J."/>
        </authorList>
    </citation>
    <scope>NUCLEOTIDE SEQUENCE</scope>
    <source>
        <strain evidence="4">UCB-OBI-ISO-001</strain>
        <tissue evidence="4">Gonad</tissue>
    </source>
</reference>
<dbReference type="PANTHER" id="PTHR10492">
    <property type="match status" value="1"/>
</dbReference>
<dbReference type="InterPro" id="IPR010285">
    <property type="entry name" value="DNA_helicase_pif1-like_DEAD"/>
</dbReference>
<protein>
    <recommendedName>
        <fullName evidence="1">ATP-dependent DNA helicase</fullName>
        <ecNumber evidence="1">5.6.2.3</ecNumber>
    </recommendedName>
</protein>